<feature type="domain" description="B30.2/SPRY" evidence="1">
    <location>
        <begin position="1"/>
        <end position="59"/>
    </location>
</feature>
<feature type="non-terminal residue" evidence="2">
    <location>
        <position position="1"/>
    </location>
</feature>
<dbReference type="InterPro" id="IPR001870">
    <property type="entry name" value="B30.2/SPRY"/>
</dbReference>
<dbReference type="InterPro" id="IPR003877">
    <property type="entry name" value="SPRY_dom"/>
</dbReference>
<comment type="caution">
    <text evidence="2">The sequence shown here is derived from an EMBL/GenBank/DDBJ whole genome shotgun (WGS) entry which is preliminary data.</text>
</comment>
<dbReference type="InterPro" id="IPR013320">
    <property type="entry name" value="ConA-like_dom_sf"/>
</dbReference>
<evidence type="ECO:0000313" key="2">
    <source>
        <dbReference type="EMBL" id="KAL0196721.1"/>
    </source>
</evidence>
<dbReference type="AlphaFoldDB" id="A0ABD0RDY9"/>
<keyword evidence="3" id="KW-1185">Reference proteome</keyword>
<dbReference type="SUPFAM" id="SSF49899">
    <property type="entry name" value="Concanavalin A-like lectins/glucanases"/>
    <property type="match status" value="1"/>
</dbReference>
<dbReference type="InterPro" id="IPR043136">
    <property type="entry name" value="B30.2/SPRY_sf"/>
</dbReference>
<evidence type="ECO:0000259" key="1">
    <source>
        <dbReference type="PROSITE" id="PS50188"/>
    </source>
</evidence>
<dbReference type="Pfam" id="PF00622">
    <property type="entry name" value="SPRY"/>
    <property type="match status" value="1"/>
</dbReference>
<accession>A0ABD0RDY9</accession>
<dbReference type="Gene3D" id="2.60.120.920">
    <property type="match status" value="1"/>
</dbReference>
<evidence type="ECO:0000313" key="3">
    <source>
        <dbReference type="Proteomes" id="UP001529510"/>
    </source>
</evidence>
<name>A0ABD0RDY9_CIRMR</name>
<dbReference type="EMBL" id="JAMKFB020000003">
    <property type="protein sequence ID" value="KAL0196721.1"/>
    <property type="molecule type" value="Genomic_DNA"/>
</dbReference>
<organism evidence="2 3">
    <name type="scientific">Cirrhinus mrigala</name>
    <name type="common">Mrigala</name>
    <dbReference type="NCBI Taxonomy" id="683832"/>
    <lineage>
        <taxon>Eukaryota</taxon>
        <taxon>Metazoa</taxon>
        <taxon>Chordata</taxon>
        <taxon>Craniata</taxon>
        <taxon>Vertebrata</taxon>
        <taxon>Euteleostomi</taxon>
        <taxon>Actinopterygii</taxon>
        <taxon>Neopterygii</taxon>
        <taxon>Teleostei</taxon>
        <taxon>Ostariophysi</taxon>
        <taxon>Cypriniformes</taxon>
        <taxon>Cyprinidae</taxon>
        <taxon>Labeoninae</taxon>
        <taxon>Labeonini</taxon>
        <taxon>Cirrhinus</taxon>
    </lineage>
</organism>
<dbReference type="PROSITE" id="PS50188">
    <property type="entry name" value="B302_SPRY"/>
    <property type="match status" value="1"/>
</dbReference>
<dbReference type="Proteomes" id="UP001529510">
    <property type="component" value="Unassembled WGS sequence"/>
</dbReference>
<proteinExistence type="predicted"/>
<gene>
    <name evidence="2" type="ORF">M9458_005261</name>
</gene>
<sequence>VGVFVDYEKGLVCFYDVESKSHIYSYTNQSFNEKLYPFVSLGHEMNENSTPLIICDDYE</sequence>
<reference evidence="2 3" key="1">
    <citation type="submission" date="2024-05" db="EMBL/GenBank/DDBJ databases">
        <title>Genome sequencing and assembly of Indian major carp, Cirrhinus mrigala (Hamilton, 1822).</title>
        <authorList>
            <person name="Mohindra V."/>
            <person name="Chowdhury L.M."/>
            <person name="Lal K."/>
            <person name="Jena J.K."/>
        </authorList>
    </citation>
    <scope>NUCLEOTIDE SEQUENCE [LARGE SCALE GENOMIC DNA]</scope>
    <source>
        <strain evidence="2">CM1030</strain>
        <tissue evidence="2">Blood</tissue>
    </source>
</reference>
<protein>
    <recommendedName>
        <fullName evidence="1">B30.2/SPRY domain-containing protein</fullName>
    </recommendedName>
</protein>